<name>A0A9W6CR74_XANFL</name>
<evidence type="ECO:0000259" key="17">
    <source>
        <dbReference type="SMART" id="SM00965"/>
    </source>
</evidence>
<evidence type="ECO:0000256" key="13">
    <source>
        <dbReference type="ARBA" id="ARBA00023237"/>
    </source>
</evidence>
<dbReference type="FunFam" id="2.170.130.10:FF:000001">
    <property type="entry name" value="Catecholate siderophore TonB-dependent receptor"/>
    <property type="match status" value="1"/>
</dbReference>
<dbReference type="EMBL" id="BSDO01000005">
    <property type="protein sequence ID" value="GLI23812.1"/>
    <property type="molecule type" value="Genomic_DNA"/>
</dbReference>
<protein>
    <submittedName>
        <fullName evidence="18">Ferric siderophore receptor</fullName>
    </submittedName>
    <submittedName>
        <fullName evidence="19">Iron complex outermembrane receptor protein</fullName>
    </submittedName>
</protein>
<evidence type="ECO:0000256" key="16">
    <source>
        <dbReference type="SAM" id="SignalP"/>
    </source>
</evidence>
<keyword evidence="13 14" id="KW-0998">Cell outer membrane</keyword>
<evidence type="ECO:0000313" key="19">
    <source>
        <dbReference type="EMBL" id="MDR6334966.1"/>
    </source>
</evidence>
<evidence type="ECO:0000256" key="8">
    <source>
        <dbReference type="ARBA" id="ARBA00023004"/>
    </source>
</evidence>
<evidence type="ECO:0000256" key="3">
    <source>
        <dbReference type="ARBA" id="ARBA00022448"/>
    </source>
</evidence>
<dbReference type="GO" id="GO:0015344">
    <property type="term" value="F:siderophore uptake transmembrane transporter activity"/>
    <property type="evidence" value="ECO:0007669"/>
    <property type="project" value="TreeGrafter"/>
</dbReference>
<accession>A0A9W6CR74</accession>
<reference evidence="19 21" key="2">
    <citation type="submission" date="2023-07" db="EMBL/GenBank/DDBJ databases">
        <title>Genomic Encyclopedia of Type Strains, Phase IV (KMG-IV): sequencing the most valuable type-strain genomes for metagenomic binning, comparative biology and taxonomic classification.</title>
        <authorList>
            <person name="Goeker M."/>
        </authorList>
    </citation>
    <scope>NUCLEOTIDE SEQUENCE [LARGE SCALE GENOMIC DNA]</scope>
    <source>
        <strain evidence="19 21">DSM 338</strain>
    </source>
</reference>
<evidence type="ECO:0000313" key="18">
    <source>
        <dbReference type="EMBL" id="GLI23812.1"/>
    </source>
</evidence>
<comment type="similarity">
    <text evidence="2 14 15">Belongs to the TonB-dependent receptor family.</text>
</comment>
<dbReference type="GO" id="GO:0015891">
    <property type="term" value="P:siderophore transport"/>
    <property type="evidence" value="ECO:0007669"/>
    <property type="project" value="InterPro"/>
</dbReference>
<evidence type="ECO:0000256" key="4">
    <source>
        <dbReference type="ARBA" id="ARBA00022452"/>
    </source>
</evidence>
<dbReference type="Gene3D" id="3.55.50.30">
    <property type="match status" value="1"/>
</dbReference>
<reference evidence="18" key="1">
    <citation type="submission" date="2022-12" db="EMBL/GenBank/DDBJ databases">
        <title>Reference genome sequencing for broad-spectrum identification of bacterial and archaeal isolates by mass spectrometry.</title>
        <authorList>
            <person name="Sekiguchi Y."/>
            <person name="Tourlousse D.M."/>
        </authorList>
    </citation>
    <scope>NUCLEOTIDE SEQUENCE</scope>
    <source>
        <strain evidence="18">301</strain>
    </source>
</reference>
<dbReference type="RefSeq" id="WP_281808653.1">
    <property type="nucleotide sequence ID" value="NZ_BSDO01000005.1"/>
</dbReference>
<sequence>MAAGWERLRRRADGTAGRTAWLSGTAVCALLAIACPGAAHAQEGAPGIAFSIPAQDLGSALTRFADTAGLRLLFPSDLVAGRRTSGLSGTYSRDAGLARLLAGTGLVYRFTSANTVTITSPQAQGAAGSGADWLGTVDVEGDNTQQVVALETSAGTKTETPLIDTPQSISVVTRAEMDQRGVQDFNSAVAYTPGVRAVDYPGGQGMPDIYIRGFRAIDQNANYRDGLRNGFNNYDSDIEVYGLQRLDVVKGPTSALYGAGTPGGIIDAVTKRPTATPLHEIEILGGNYDRIQGAFDIGGPATEDGTWLYRLTGLFRDSGTQIDYSPDNRIYIAPAVTWQPNANTSLTLLANYQKTEKGGSEQSIPMANSLFQLGPKISPSLYLGAPGLSSWNVENTSVGYEFKHRFENDWQLVQNARYTHSDVDYASAWGWDWPIAVVDNKYFNVGVQLRPKVSDSFLIDTHLSRDFQTGPVAHKILLGVDGGWYNASEVRTNSTNYNSINIFAPDYNFIYTFGRPWSDTESTISQIGVYAQDQMTLNNWLLTLSGRQDWARNEEANYYSRTILADYGFTDEVVAANYSAFTWRAGLGYKFDNGVMPYASYATSFLPVAGTDFQGRSFKPTTGEQYEAGIKYEPQGWRAMFTASVFQITQQNVLTTDPVNVGYSVQDGEVRSRGIELEAKANVTANLDIIASYTYLDTVVTQDNANDAGISKVGTTPSSVPHNSAALWAYYTFHEGTLDGLGIGAGLRYVGSSWAVMNDANGGQIAIPGYTLVDASLRYDLGKLDQRLRGATFSLSGTNIFDTEYYTAGFYWNSVIYGTRRTVYASLNYRW</sequence>
<dbReference type="EMBL" id="JAVDPY010000006">
    <property type="protein sequence ID" value="MDR6334966.1"/>
    <property type="molecule type" value="Genomic_DNA"/>
</dbReference>
<dbReference type="GO" id="GO:0009279">
    <property type="term" value="C:cell outer membrane"/>
    <property type="evidence" value="ECO:0007669"/>
    <property type="project" value="UniProtKB-SubCell"/>
</dbReference>
<dbReference type="PANTHER" id="PTHR32552:SF68">
    <property type="entry name" value="FERRICHROME OUTER MEMBRANE TRANSPORTER_PHAGE RECEPTOR"/>
    <property type="match status" value="1"/>
</dbReference>
<dbReference type="InterPro" id="IPR036942">
    <property type="entry name" value="Beta-barrel_TonB_sf"/>
</dbReference>
<evidence type="ECO:0000256" key="1">
    <source>
        <dbReference type="ARBA" id="ARBA00004571"/>
    </source>
</evidence>
<keyword evidence="12 18" id="KW-0675">Receptor</keyword>
<keyword evidence="4 14" id="KW-1134">Transmembrane beta strand</keyword>
<dbReference type="Proteomes" id="UP001245370">
    <property type="component" value="Unassembled WGS sequence"/>
</dbReference>
<keyword evidence="9" id="KW-0406">Ion transport</keyword>
<evidence type="ECO:0000256" key="15">
    <source>
        <dbReference type="RuleBase" id="RU003357"/>
    </source>
</evidence>
<dbReference type="AlphaFoldDB" id="A0A9W6CR74"/>
<keyword evidence="11 14" id="KW-0472">Membrane</keyword>
<dbReference type="InterPro" id="IPR037066">
    <property type="entry name" value="Plug_dom_sf"/>
</dbReference>
<dbReference type="InterPro" id="IPR039426">
    <property type="entry name" value="TonB-dep_rcpt-like"/>
</dbReference>
<keyword evidence="5" id="KW-0410">Iron transport</keyword>
<dbReference type="FunFam" id="2.40.170.20:FF:000005">
    <property type="entry name" value="TonB-dependent siderophore receptor"/>
    <property type="match status" value="1"/>
</dbReference>
<dbReference type="Proteomes" id="UP001144397">
    <property type="component" value="Unassembled WGS sequence"/>
</dbReference>
<dbReference type="PANTHER" id="PTHR32552">
    <property type="entry name" value="FERRICHROME IRON RECEPTOR-RELATED"/>
    <property type="match status" value="1"/>
</dbReference>
<feature type="signal peptide" evidence="16">
    <location>
        <begin position="1"/>
        <end position="41"/>
    </location>
</feature>
<evidence type="ECO:0000256" key="7">
    <source>
        <dbReference type="ARBA" id="ARBA00022729"/>
    </source>
</evidence>
<dbReference type="InterPro" id="IPR011662">
    <property type="entry name" value="Secretin/TonB_short_N"/>
</dbReference>
<keyword evidence="8" id="KW-0408">Iron</keyword>
<comment type="caution">
    <text evidence="18">The sequence shown here is derived from an EMBL/GenBank/DDBJ whole genome shotgun (WGS) entry which is preliminary data.</text>
</comment>
<keyword evidence="21" id="KW-1185">Reference proteome</keyword>
<dbReference type="CDD" id="cd01347">
    <property type="entry name" value="ligand_gated_channel"/>
    <property type="match status" value="1"/>
</dbReference>
<dbReference type="Pfam" id="PF00593">
    <property type="entry name" value="TonB_dep_Rec_b-barrel"/>
    <property type="match status" value="1"/>
</dbReference>
<keyword evidence="6 14" id="KW-0812">Transmembrane</keyword>
<dbReference type="GeneID" id="95764266"/>
<dbReference type="SMART" id="SM00965">
    <property type="entry name" value="STN"/>
    <property type="match status" value="1"/>
</dbReference>
<evidence type="ECO:0000313" key="21">
    <source>
        <dbReference type="Proteomes" id="UP001245370"/>
    </source>
</evidence>
<dbReference type="InterPro" id="IPR000531">
    <property type="entry name" value="Beta-barrel_TonB"/>
</dbReference>
<keyword evidence="7 16" id="KW-0732">Signal</keyword>
<keyword evidence="3 14" id="KW-0813">Transport</keyword>
<dbReference type="PROSITE" id="PS52016">
    <property type="entry name" value="TONB_DEPENDENT_REC_3"/>
    <property type="match status" value="1"/>
</dbReference>
<proteinExistence type="inferred from homology"/>
<gene>
    <name evidence="18" type="primary">bfrH</name>
    <name evidence="19" type="ORF">GGQ86_003456</name>
    <name evidence="18" type="ORF">XFLAVUS301_34860</name>
</gene>
<evidence type="ECO:0000256" key="11">
    <source>
        <dbReference type="ARBA" id="ARBA00023136"/>
    </source>
</evidence>
<keyword evidence="10 15" id="KW-0798">TonB box</keyword>
<organism evidence="18 20">
    <name type="scientific">Xanthobacter flavus</name>
    <dbReference type="NCBI Taxonomy" id="281"/>
    <lineage>
        <taxon>Bacteria</taxon>
        <taxon>Pseudomonadati</taxon>
        <taxon>Pseudomonadota</taxon>
        <taxon>Alphaproteobacteria</taxon>
        <taxon>Hyphomicrobiales</taxon>
        <taxon>Xanthobacteraceae</taxon>
        <taxon>Xanthobacter</taxon>
    </lineage>
</organism>
<evidence type="ECO:0000256" key="2">
    <source>
        <dbReference type="ARBA" id="ARBA00009810"/>
    </source>
</evidence>
<dbReference type="Pfam" id="PF07715">
    <property type="entry name" value="Plug"/>
    <property type="match status" value="1"/>
</dbReference>
<evidence type="ECO:0000256" key="14">
    <source>
        <dbReference type="PROSITE-ProRule" id="PRU01360"/>
    </source>
</evidence>
<evidence type="ECO:0000256" key="6">
    <source>
        <dbReference type="ARBA" id="ARBA00022692"/>
    </source>
</evidence>
<dbReference type="PROSITE" id="PS51257">
    <property type="entry name" value="PROKAR_LIPOPROTEIN"/>
    <property type="match status" value="1"/>
</dbReference>
<dbReference type="InterPro" id="IPR012910">
    <property type="entry name" value="Plug_dom"/>
</dbReference>
<dbReference type="Gene3D" id="2.40.170.20">
    <property type="entry name" value="TonB-dependent receptor, beta-barrel domain"/>
    <property type="match status" value="1"/>
</dbReference>
<feature type="domain" description="Secretin/TonB short N-terminal" evidence="17">
    <location>
        <begin position="70"/>
        <end position="121"/>
    </location>
</feature>
<dbReference type="GO" id="GO:0038023">
    <property type="term" value="F:signaling receptor activity"/>
    <property type="evidence" value="ECO:0007669"/>
    <property type="project" value="InterPro"/>
</dbReference>
<dbReference type="NCBIfam" id="TIGR01783">
    <property type="entry name" value="TonB-siderophor"/>
    <property type="match status" value="1"/>
</dbReference>
<feature type="chain" id="PRO_5040967620" evidence="16">
    <location>
        <begin position="42"/>
        <end position="831"/>
    </location>
</feature>
<dbReference type="Pfam" id="PF07660">
    <property type="entry name" value="STN"/>
    <property type="match status" value="1"/>
</dbReference>
<dbReference type="Gene3D" id="2.170.130.10">
    <property type="entry name" value="TonB-dependent receptor, plug domain"/>
    <property type="match status" value="1"/>
</dbReference>
<evidence type="ECO:0000256" key="10">
    <source>
        <dbReference type="ARBA" id="ARBA00023077"/>
    </source>
</evidence>
<evidence type="ECO:0000256" key="12">
    <source>
        <dbReference type="ARBA" id="ARBA00023170"/>
    </source>
</evidence>
<comment type="subcellular location">
    <subcellularLocation>
        <location evidence="1 14">Cell outer membrane</location>
        <topology evidence="1 14">Multi-pass membrane protein</topology>
    </subcellularLocation>
</comment>
<evidence type="ECO:0000313" key="20">
    <source>
        <dbReference type="Proteomes" id="UP001144397"/>
    </source>
</evidence>
<evidence type="ECO:0000256" key="9">
    <source>
        <dbReference type="ARBA" id="ARBA00023065"/>
    </source>
</evidence>
<dbReference type="InterPro" id="IPR010105">
    <property type="entry name" value="TonB_sidphr_rcpt"/>
</dbReference>
<dbReference type="SUPFAM" id="SSF56935">
    <property type="entry name" value="Porins"/>
    <property type="match status" value="1"/>
</dbReference>
<evidence type="ECO:0000256" key="5">
    <source>
        <dbReference type="ARBA" id="ARBA00022496"/>
    </source>
</evidence>